<organism evidence="1 2">
    <name type="scientific">Malonomonas rubra DSM 5091</name>
    <dbReference type="NCBI Taxonomy" id="1122189"/>
    <lineage>
        <taxon>Bacteria</taxon>
        <taxon>Pseudomonadati</taxon>
        <taxon>Thermodesulfobacteriota</taxon>
        <taxon>Desulfuromonadia</taxon>
        <taxon>Desulfuromonadales</taxon>
        <taxon>Geopsychrobacteraceae</taxon>
        <taxon>Malonomonas</taxon>
    </lineage>
</organism>
<dbReference type="SUPFAM" id="SSF57903">
    <property type="entry name" value="FYVE/PHD zinc finger"/>
    <property type="match status" value="1"/>
</dbReference>
<dbReference type="AlphaFoldDB" id="A0A1M6F806"/>
<dbReference type="Proteomes" id="UP000184171">
    <property type="component" value="Unassembled WGS sequence"/>
</dbReference>
<dbReference type="InterPro" id="IPR011011">
    <property type="entry name" value="Znf_FYVE_PHD"/>
</dbReference>
<evidence type="ECO:0000313" key="2">
    <source>
        <dbReference type="Proteomes" id="UP000184171"/>
    </source>
</evidence>
<accession>A0A1M6F806</accession>
<gene>
    <name evidence="1" type="ORF">SAMN02745165_01186</name>
</gene>
<dbReference type="OrthoDB" id="5402371at2"/>
<name>A0A1M6F806_MALRU</name>
<dbReference type="EMBL" id="FQZT01000003">
    <property type="protein sequence ID" value="SHI93847.1"/>
    <property type="molecule type" value="Genomic_DNA"/>
</dbReference>
<sequence>MSNEEKETRWMCHICDYSSNVGEGIACSECYKITCRQHLTTTMDLNPESGLYEFRQVCVACQLKDQI</sequence>
<reference evidence="1 2" key="1">
    <citation type="submission" date="2016-11" db="EMBL/GenBank/DDBJ databases">
        <authorList>
            <person name="Jaros S."/>
            <person name="Januszkiewicz K."/>
            <person name="Wedrychowicz H."/>
        </authorList>
    </citation>
    <scope>NUCLEOTIDE SEQUENCE [LARGE SCALE GENOMIC DNA]</scope>
    <source>
        <strain evidence="1 2">DSM 5091</strain>
    </source>
</reference>
<dbReference type="RefSeq" id="WP_072906737.1">
    <property type="nucleotide sequence ID" value="NZ_FQZT01000003.1"/>
</dbReference>
<evidence type="ECO:0000313" key="1">
    <source>
        <dbReference type="EMBL" id="SHI93847.1"/>
    </source>
</evidence>
<dbReference type="STRING" id="1122189.SAMN02745165_01186"/>
<proteinExistence type="predicted"/>
<evidence type="ECO:0008006" key="3">
    <source>
        <dbReference type="Google" id="ProtNLM"/>
    </source>
</evidence>
<keyword evidence="2" id="KW-1185">Reference proteome</keyword>
<protein>
    <recommendedName>
        <fullName evidence="3">PHD-type domain-containing protein</fullName>
    </recommendedName>
</protein>